<dbReference type="GO" id="GO:0005524">
    <property type="term" value="F:ATP binding"/>
    <property type="evidence" value="ECO:0007669"/>
    <property type="project" value="UniProtKB-KW"/>
</dbReference>
<keyword evidence="1" id="KW-0813">Transport</keyword>
<dbReference type="GeneID" id="13013101"/>
<evidence type="ECO:0000313" key="6">
    <source>
        <dbReference type="Proteomes" id="UP000005270"/>
    </source>
</evidence>
<dbReference type="Pfam" id="PF00005">
    <property type="entry name" value="ABC_tran"/>
    <property type="match status" value="1"/>
</dbReference>
<dbReference type="HOGENOM" id="CLU_000604_1_2_2"/>
<evidence type="ECO:0000313" key="5">
    <source>
        <dbReference type="EMBL" id="AFK51208.1"/>
    </source>
</evidence>
<name>I3TEM0_THEC1</name>
<dbReference type="PROSITE" id="PS00211">
    <property type="entry name" value="ABC_TRANSPORTER_1"/>
    <property type="match status" value="1"/>
</dbReference>
<dbReference type="Proteomes" id="UP000005270">
    <property type="component" value="Chromosome"/>
</dbReference>
<dbReference type="RefSeq" id="WP_014737458.1">
    <property type="nucleotide sequence ID" value="NC_017954.1"/>
</dbReference>
<dbReference type="KEGG" id="thg:TCELL_0784"/>
<dbReference type="InterPro" id="IPR003593">
    <property type="entry name" value="AAA+_ATPase"/>
</dbReference>
<keyword evidence="2" id="KW-0547">Nucleotide-binding</keyword>
<dbReference type="InterPro" id="IPR003439">
    <property type="entry name" value="ABC_transporter-like_ATP-bd"/>
</dbReference>
<organism evidence="5 6">
    <name type="scientific">Thermogladius calderae (strain DSM 22663 / VKM B-2946 / 1633)</name>
    <dbReference type="NCBI Taxonomy" id="1184251"/>
    <lineage>
        <taxon>Archaea</taxon>
        <taxon>Thermoproteota</taxon>
        <taxon>Thermoprotei</taxon>
        <taxon>Desulfurococcales</taxon>
        <taxon>Desulfurococcaceae</taxon>
        <taxon>Thermogladius</taxon>
    </lineage>
</organism>
<dbReference type="InterPro" id="IPR050763">
    <property type="entry name" value="ABC_transporter_ATP-binding"/>
</dbReference>
<dbReference type="EMBL" id="CP003531">
    <property type="protein sequence ID" value="AFK51208.1"/>
    <property type="molecule type" value="Genomic_DNA"/>
</dbReference>
<keyword evidence="3" id="KW-0067">ATP-binding</keyword>
<dbReference type="PANTHER" id="PTHR42711:SF18">
    <property type="entry name" value="ABC TRANSPORTER, ATP-BINDING PROTEIN"/>
    <property type="match status" value="1"/>
</dbReference>
<dbReference type="CDD" id="cd03230">
    <property type="entry name" value="ABC_DR_subfamily_A"/>
    <property type="match status" value="1"/>
</dbReference>
<feature type="domain" description="ABC transporter" evidence="4">
    <location>
        <begin position="6"/>
        <end position="248"/>
    </location>
</feature>
<reference evidence="5 6" key="1">
    <citation type="journal article" date="2012" name="J. Bacteriol.">
        <title>Complete genome sequence of the hyperthermophilic cellulolytic Crenarchaeon 'Thermogladius cellulolyticus' 1633.</title>
        <authorList>
            <person name="Mardanov A.V."/>
            <person name="Kochetkova T.V."/>
            <person name="Beletsky A.V."/>
            <person name="Bonch-Osmolovskaya E.A."/>
            <person name="Ravin N.V."/>
            <person name="Skryabin K.G."/>
        </authorList>
    </citation>
    <scope>NUCLEOTIDE SEQUENCE [LARGE SCALE GENOMIC DNA]</scope>
    <source>
        <strain evidence="6">DSM 22663 / VKM B-2946 / 1633</strain>
    </source>
</reference>
<dbReference type="PROSITE" id="PS50893">
    <property type="entry name" value="ABC_TRANSPORTER_2"/>
    <property type="match status" value="1"/>
</dbReference>
<dbReference type="STRING" id="1184251.TCELL_0784"/>
<proteinExistence type="predicted"/>
<dbReference type="OrthoDB" id="87732at2157"/>
<dbReference type="GO" id="GO:0016887">
    <property type="term" value="F:ATP hydrolysis activity"/>
    <property type="evidence" value="ECO:0007669"/>
    <property type="project" value="InterPro"/>
</dbReference>
<evidence type="ECO:0000256" key="3">
    <source>
        <dbReference type="ARBA" id="ARBA00022840"/>
    </source>
</evidence>
<dbReference type="InterPro" id="IPR027417">
    <property type="entry name" value="P-loop_NTPase"/>
</dbReference>
<dbReference type="Gene3D" id="3.40.50.300">
    <property type="entry name" value="P-loop containing nucleotide triphosphate hydrolases"/>
    <property type="match status" value="1"/>
</dbReference>
<evidence type="ECO:0000256" key="1">
    <source>
        <dbReference type="ARBA" id="ARBA00022448"/>
    </source>
</evidence>
<sequence>MVKYAIEVLDVRKTYRPRVGLRSRSVVEALKGVTLRVRKGTIHALLGPNGAGKTTLIKIVATLLAPDSGAVYVGGYDAVKEASRVREIIGVVLDVSKGFYGSLTGFQNLVFYGLLKGFSMEDARKRAREVIELVGLDEQSAFKKPYFSYSLGMRAKLSLAKALYTDPEVLLLDEPTLGLDVPSAMEVRNMLVESARAGKTILVTGHNMREIEEIAEEVTIINRGVVVAQGGIQDLKRSLGLVNILYLKLREEGSGKYLTHIESSLQVARTEVSRSSGEVAVRVYVRDPRDKIMETITRILGEDPRPLIDFSIAEPSLEDAYLAVVGGDRPRS</sequence>
<protein>
    <submittedName>
        <fullName evidence="5">ABC transporter related protein</fullName>
    </submittedName>
</protein>
<dbReference type="eggNOG" id="arCOG00194">
    <property type="taxonomic scope" value="Archaea"/>
</dbReference>
<dbReference type="AlphaFoldDB" id="I3TEM0"/>
<dbReference type="InParanoid" id="I3TEM0"/>
<keyword evidence="6" id="KW-1185">Reference proteome</keyword>
<dbReference type="PANTHER" id="PTHR42711">
    <property type="entry name" value="ABC TRANSPORTER ATP-BINDING PROTEIN"/>
    <property type="match status" value="1"/>
</dbReference>
<gene>
    <name evidence="5" type="ordered locus">TCELL_0784</name>
</gene>
<evidence type="ECO:0000256" key="2">
    <source>
        <dbReference type="ARBA" id="ARBA00022741"/>
    </source>
</evidence>
<dbReference type="SMART" id="SM00382">
    <property type="entry name" value="AAA"/>
    <property type="match status" value="1"/>
</dbReference>
<dbReference type="FunCoup" id="I3TEM0">
    <property type="interactions" value="3"/>
</dbReference>
<accession>I3TEM0</accession>
<dbReference type="InterPro" id="IPR017871">
    <property type="entry name" value="ABC_transporter-like_CS"/>
</dbReference>
<evidence type="ECO:0000259" key="4">
    <source>
        <dbReference type="PROSITE" id="PS50893"/>
    </source>
</evidence>
<dbReference type="SUPFAM" id="SSF52540">
    <property type="entry name" value="P-loop containing nucleoside triphosphate hydrolases"/>
    <property type="match status" value="1"/>
</dbReference>